<protein>
    <submittedName>
        <fullName evidence="1">Uncharacterized protein</fullName>
    </submittedName>
</protein>
<proteinExistence type="predicted"/>
<dbReference type="Proteomes" id="UP000036202">
    <property type="component" value="Chromosome"/>
</dbReference>
<reference evidence="2" key="2">
    <citation type="submission" date="2015-06" db="EMBL/GenBank/DDBJ databases">
        <title>Genome Sequence of Bacillus endophyticus and Analysis of its Companion Mechanism in the Ketogulonigenium vulgare-Bacillus strain Consortium.</title>
        <authorList>
            <person name="Jia N."/>
            <person name="Du J."/>
            <person name="Ding M.-Z."/>
            <person name="Gao F."/>
            <person name="Yuan Y.-J."/>
        </authorList>
    </citation>
    <scope>NUCLEOTIDE SEQUENCE [LARGE SCALE GENOMIC DNA]</scope>
    <source>
        <strain evidence="2">Hbe603</strain>
    </source>
</reference>
<sequence>MSAPIKECPHCHSKEGYYSKERVYGSVNWKYNFDGSEADNSAAYDYLTTKSGKCAYCRACDKKLFNMSEAEGNHEGTQTYCR</sequence>
<name>A0A0H4KF11_9BACI</name>
<gene>
    <name evidence="1" type="ORF">BEH_11635</name>
</gene>
<reference evidence="1 2" key="1">
    <citation type="journal article" date="2015" name="PLoS ONE">
        <title>Genome Sequence of Bacillus endophyticus and Analysis of Its Companion Mechanism in the Ketogulonigenium vulgare-Bacillus Strain Consortium.</title>
        <authorList>
            <person name="Jia N."/>
            <person name="Du J."/>
            <person name="Ding M.Z."/>
            <person name="Gao F."/>
            <person name="Yuan Y.J."/>
        </authorList>
    </citation>
    <scope>NUCLEOTIDE SEQUENCE [LARGE SCALE GENOMIC DNA]</scope>
    <source>
        <strain evidence="1 2">Hbe603</strain>
    </source>
</reference>
<evidence type="ECO:0000313" key="2">
    <source>
        <dbReference type="Proteomes" id="UP000036202"/>
    </source>
</evidence>
<dbReference type="OrthoDB" id="2084523at2"/>
<dbReference type="AlphaFoldDB" id="A0A0H4KF11"/>
<keyword evidence="2" id="KW-1185">Reference proteome</keyword>
<dbReference type="RefSeq" id="WP_046217249.1">
    <property type="nucleotide sequence ID" value="NZ_CP011974.1"/>
</dbReference>
<evidence type="ECO:0000313" key="1">
    <source>
        <dbReference type="EMBL" id="AKO92687.1"/>
    </source>
</evidence>
<organism evidence="1 2">
    <name type="scientific">Priestia filamentosa</name>
    <dbReference type="NCBI Taxonomy" id="1402861"/>
    <lineage>
        <taxon>Bacteria</taxon>
        <taxon>Bacillati</taxon>
        <taxon>Bacillota</taxon>
        <taxon>Bacilli</taxon>
        <taxon>Bacillales</taxon>
        <taxon>Bacillaceae</taxon>
        <taxon>Priestia</taxon>
    </lineage>
</organism>
<accession>A0A0H4KF11</accession>
<dbReference type="KEGG" id="beo:BEH_11635"/>
<dbReference type="EMBL" id="CP011974">
    <property type="protein sequence ID" value="AKO92687.1"/>
    <property type="molecule type" value="Genomic_DNA"/>
</dbReference>